<accession>A0ABM1BP33</accession>
<dbReference type="RefSeq" id="XP_013785897.1">
    <property type="nucleotide sequence ID" value="XM_013930443.2"/>
</dbReference>
<sequence length="144" mass="16503">MSDIESQGLIDISKFYRKNPVVATWQPRKVMAPEVHHLPTLKVSDGIGSQVHTLGSEKVILKKWKNDRMMLSEYEEMRQKNIAEKLAMLQSLQIIKAKEGLPELQGKRKTKKLKLKAKKEPVSVRPPSHRLQILKSDRLSVPDT</sequence>
<feature type="compositionally biased region" description="Basic and acidic residues" evidence="1">
    <location>
        <begin position="135"/>
        <end position="144"/>
    </location>
</feature>
<evidence type="ECO:0000256" key="1">
    <source>
        <dbReference type="SAM" id="MobiDB-lite"/>
    </source>
</evidence>
<evidence type="ECO:0000313" key="3">
    <source>
        <dbReference type="RefSeq" id="XP_013785897.1"/>
    </source>
</evidence>
<feature type="region of interest" description="Disordered" evidence="1">
    <location>
        <begin position="105"/>
        <end position="144"/>
    </location>
</feature>
<proteinExistence type="predicted"/>
<feature type="compositionally biased region" description="Basic residues" evidence="1">
    <location>
        <begin position="107"/>
        <end position="117"/>
    </location>
</feature>
<name>A0ABM1BP33_LIMPO</name>
<organism evidence="2 3">
    <name type="scientific">Limulus polyphemus</name>
    <name type="common">Atlantic horseshoe crab</name>
    <dbReference type="NCBI Taxonomy" id="6850"/>
    <lineage>
        <taxon>Eukaryota</taxon>
        <taxon>Metazoa</taxon>
        <taxon>Ecdysozoa</taxon>
        <taxon>Arthropoda</taxon>
        <taxon>Chelicerata</taxon>
        <taxon>Merostomata</taxon>
        <taxon>Xiphosura</taxon>
        <taxon>Limulidae</taxon>
        <taxon>Limulus</taxon>
    </lineage>
</organism>
<protein>
    <submittedName>
        <fullName evidence="3">Uncharacterized protein LOC106469925</fullName>
    </submittedName>
</protein>
<dbReference type="Proteomes" id="UP000694941">
    <property type="component" value="Unplaced"/>
</dbReference>
<keyword evidence="2" id="KW-1185">Reference proteome</keyword>
<reference evidence="3" key="1">
    <citation type="submission" date="2025-08" db="UniProtKB">
        <authorList>
            <consortium name="RefSeq"/>
        </authorList>
    </citation>
    <scope>IDENTIFICATION</scope>
    <source>
        <tissue evidence="3">Muscle</tissue>
    </source>
</reference>
<dbReference type="GeneID" id="106469925"/>
<gene>
    <name evidence="3" type="primary">LOC106469925</name>
</gene>
<evidence type="ECO:0000313" key="2">
    <source>
        <dbReference type="Proteomes" id="UP000694941"/>
    </source>
</evidence>